<keyword evidence="4" id="KW-1185">Reference proteome</keyword>
<evidence type="ECO:0000313" key="4">
    <source>
        <dbReference type="Proteomes" id="UP001177140"/>
    </source>
</evidence>
<protein>
    <submittedName>
        <fullName evidence="3">Uncharacterized protein</fullName>
    </submittedName>
</protein>
<dbReference type="Proteomes" id="UP001177140">
    <property type="component" value="Unassembled WGS sequence"/>
</dbReference>
<name>A0AA42B1P2_PAPNU</name>
<sequence>MGMFFSEVFRLLCMIFLVSQIPRSFLASSPRSIVQPPQPPPPPKMNTGSGRFADKPLSPPPGRYKGPPGGRPSK</sequence>
<organism evidence="3 4">
    <name type="scientific">Papaver nudicaule</name>
    <name type="common">Iceland poppy</name>
    <dbReference type="NCBI Taxonomy" id="74823"/>
    <lineage>
        <taxon>Eukaryota</taxon>
        <taxon>Viridiplantae</taxon>
        <taxon>Streptophyta</taxon>
        <taxon>Embryophyta</taxon>
        <taxon>Tracheophyta</taxon>
        <taxon>Spermatophyta</taxon>
        <taxon>Magnoliopsida</taxon>
        <taxon>Ranunculales</taxon>
        <taxon>Papaveraceae</taxon>
        <taxon>Papaveroideae</taxon>
        <taxon>Papaver</taxon>
    </lineage>
</organism>
<comment type="caution">
    <text evidence="3">The sequence shown here is derived from an EMBL/GenBank/DDBJ whole genome shotgun (WGS) entry which is preliminary data.</text>
</comment>
<feature type="compositionally biased region" description="Low complexity" evidence="1">
    <location>
        <begin position="63"/>
        <end position="74"/>
    </location>
</feature>
<feature type="signal peptide" evidence="2">
    <location>
        <begin position="1"/>
        <end position="27"/>
    </location>
</feature>
<proteinExistence type="predicted"/>
<evidence type="ECO:0000256" key="2">
    <source>
        <dbReference type="SAM" id="SignalP"/>
    </source>
</evidence>
<accession>A0AA42B1P2</accession>
<evidence type="ECO:0000313" key="3">
    <source>
        <dbReference type="EMBL" id="MCL7048178.1"/>
    </source>
</evidence>
<reference evidence="3" key="1">
    <citation type="submission" date="2022-03" db="EMBL/GenBank/DDBJ databases">
        <title>A functionally conserved STORR gene fusion in Papaver species that diverged 16.8 million years ago.</title>
        <authorList>
            <person name="Catania T."/>
        </authorList>
    </citation>
    <scope>NUCLEOTIDE SEQUENCE</scope>
    <source>
        <strain evidence="3">S-191538</strain>
    </source>
</reference>
<evidence type="ECO:0000256" key="1">
    <source>
        <dbReference type="SAM" id="MobiDB-lite"/>
    </source>
</evidence>
<dbReference type="AlphaFoldDB" id="A0AA42B1P2"/>
<dbReference type="EMBL" id="JAJJMA010301600">
    <property type="protein sequence ID" value="MCL7048178.1"/>
    <property type="molecule type" value="Genomic_DNA"/>
</dbReference>
<gene>
    <name evidence="3" type="ORF">MKW94_005459</name>
</gene>
<feature type="region of interest" description="Disordered" evidence="1">
    <location>
        <begin position="28"/>
        <end position="74"/>
    </location>
</feature>
<keyword evidence="2" id="KW-0732">Signal</keyword>
<feature type="chain" id="PRO_5041297943" evidence="2">
    <location>
        <begin position="28"/>
        <end position="74"/>
    </location>
</feature>